<protein>
    <submittedName>
        <fullName evidence="2">Hint domain-containing protein</fullName>
    </submittedName>
</protein>
<name>A0A1R3XM46_9RHOB</name>
<accession>A0A1R3XM46</accession>
<dbReference type="Pfam" id="PF13403">
    <property type="entry name" value="Hint_2"/>
    <property type="match status" value="1"/>
</dbReference>
<gene>
    <name evidence="2" type="ORF">SAMN05421665_3393</name>
</gene>
<sequence length="382" mass="40806">MPDFNIVSETATFVDETPNGGLIIDFATLDNSFSVQVNGVDLFVGGPAGAPNEVEFQGNSTEGQTIRFTDGRTYGSNVGSDRIPEIWQLGTVDGTPLVRLVINPDGTVELFGARATGGALEPLELFNGLTVNTAAIDAAWNDTGTNTIVVNQEITGPTNASGEFVDVPCFTAGTLIETADGQIPVEKLKVGDLVLTYDHGHQPIRWIGACSLSSDQLNAKERLKPILIRADALGAGYPRQDLIVSPQHRVLVSSIIALRMFDCADVLIPANKLVALDGIDVIDDTTGGVTYFHFLFDAHEIVWSNGAPTESLFTGPEALKAVSPEARQEIKDLFPECCDPDFAAHAARYIPEQGKLMRKLALRHQANQKPLFGGSAGSNTSA</sequence>
<feature type="domain" description="Hedgehog/Intein (Hint)" evidence="1">
    <location>
        <begin position="168"/>
        <end position="315"/>
    </location>
</feature>
<keyword evidence="3" id="KW-1185">Reference proteome</keyword>
<dbReference type="Gene3D" id="2.170.16.10">
    <property type="entry name" value="Hedgehog/Intein (Hint) domain"/>
    <property type="match status" value="1"/>
</dbReference>
<organism evidence="2 3">
    <name type="scientific">Yoonia rosea</name>
    <dbReference type="NCBI Taxonomy" id="287098"/>
    <lineage>
        <taxon>Bacteria</taxon>
        <taxon>Pseudomonadati</taxon>
        <taxon>Pseudomonadota</taxon>
        <taxon>Alphaproteobacteria</taxon>
        <taxon>Rhodobacterales</taxon>
        <taxon>Paracoccaceae</taxon>
        <taxon>Yoonia</taxon>
    </lineage>
</organism>
<dbReference type="InterPro" id="IPR036844">
    <property type="entry name" value="Hint_dom_sf"/>
</dbReference>
<dbReference type="STRING" id="287098.SAMN05421665_3393"/>
<reference evidence="3" key="1">
    <citation type="submission" date="2017-01" db="EMBL/GenBank/DDBJ databases">
        <authorList>
            <person name="Varghese N."/>
            <person name="Submissions S."/>
        </authorList>
    </citation>
    <scope>NUCLEOTIDE SEQUENCE [LARGE SCALE GENOMIC DNA]</scope>
    <source>
        <strain evidence="3">DSM 29591</strain>
    </source>
</reference>
<dbReference type="AlphaFoldDB" id="A0A1R3XM46"/>
<evidence type="ECO:0000313" key="2">
    <source>
        <dbReference type="EMBL" id="SIT91523.1"/>
    </source>
</evidence>
<dbReference type="EMBL" id="FTPR01000004">
    <property type="protein sequence ID" value="SIT91523.1"/>
    <property type="molecule type" value="Genomic_DNA"/>
</dbReference>
<dbReference type="SUPFAM" id="SSF51294">
    <property type="entry name" value="Hedgehog/intein (Hint) domain"/>
    <property type="match status" value="1"/>
</dbReference>
<dbReference type="RefSeq" id="WP_242654486.1">
    <property type="nucleotide sequence ID" value="NZ_FTPR01000004.1"/>
</dbReference>
<proteinExistence type="predicted"/>
<evidence type="ECO:0000313" key="3">
    <source>
        <dbReference type="Proteomes" id="UP000186997"/>
    </source>
</evidence>
<dbReference type="Proteomes" id="UP000186997">
    <property type="component" value="Unassembled WGS sequence"/>
</dbReference>
<evidence type="ECO:0000259" key="1">
    <source>
        <dbReference type="Pfam" id="PF13403"/>
    </source>
</evidence>
<dbReference type="InterPro" id="IPR028992">
    <property type="entry name" value="Hedgehog/Intein_dom"/>
</dbReference>